<reference evidence="2" key="2">
    <citation type="journal article" date="2023" name="BMC Genomics">
        <title>Pest status, molecular evolution, and epigenetic factors derived from the genome assembly of Frankliniella fusca, a thysanopteran phytovirus vector.</title>
        <authorList>
            <person name="Catto M.A."/>
            <person name="Labadie P.E."/>
            <person name="Jacobson A.L."/>
            <person name="Kennedy G.G."/>
            <person name="Srinivasan R."/>
            <person name="Hunt B.G."/>
        </authorList>
    </citation>
    <scope>NUCLEOTIDE SEQUENCE</scope>
    <source>
        <strain evidence="2">PL_HMW_Pooled</strain>
    </source>
</reference>
<evidence type="ECO:0000313" key="2">
    <source>
        <dbReference type="EMBL" id="KAK3925566.1"/>
    </source>
</evidence>
<keyword evidence="3" id="KW-1185">Reference proteome</keyword>
<gene>
    <name evidence="2" type="ORF">KUF71_013815</name>
</gene>
<organism evidence="2 3">
    <name type="scientific">Frankliniella fusca</name>
    <dbReference type="NCBI Taxonomy" id="407009"/>
    <lineage>
        <taxon>Eukaryota</taxon>
        <taxon>Metazoa</taxon>
        <taxon>Ecdysozoa</taxon>
        <taxon>Arthropoda</taxon>
        <taxon>Hexapoda</taxon>
        <taxon>Insecta</taxon>
        <taxon>Pterygota</taxon>
        <taxon>Neoptera</taxon>
        <taxon>Paraneoptera</taxon>
        <taxon>Thysanoptera</taxon>
        <taxon>Terebrantia</taxon>
        <taxon>Thripoidea</taxon>
        <taxon>Thripidae</taxon>
        <taxon>Frankliniella</taxon>
    </lineage>
</organism>
<dbReference type="AlphaFoldDB" id="A0AAE1LMC5"/>
<keyword evidence="2" id="KW-0969">Cilium</keyword>
<accession>A0AAE1LMC5</accession>
<sequence>MASYEDFKFSNSSGANLGRELLCQWNESDLKCAHPPQCKHRKVLHAAEQTLANLRLENAALRRKAARFDRLQREKVHLKAQIKAL</sequence>
<keyword evidence="1" id="KW-0175">Coiled coil</keyword>
<name>A0AAE1LMC5_9NEOP</name>
<comment type="caution">
    <text evidence="2">The sequence shown here is derived from an EMBL/GenBank/DDBJ whole genome shotgun (WGS) entry which is preliminary data.</text>
</comment>
<protein>
    <submittedName>
        <fullName evidence="2">Dynein gamma chain, flagellar outer arm</fullName>
    </submittedName>
</protein>
<reference evidence="2" key="1">
    <citation type="submission" date="2021-07" db="EMBL/GenBank/DDBJ databases">
        <authorList>
            <person name="Catto M.A."/>
            <person name="Jacobson A."/>
            <person name="Kennedy G."/>
            <person name="Labadie P."/>
            <person name="Hunt B.G."/>
            <person name="Srinivasan R."/>
        </authorList>
    </citation>
    <scope>NUCLEOTIDE SEQUENCE</scope>
    <source>
        <strain evidence="2">PL_HMW_Pooled</strain>
        <tissue evidence="2">Head</tissue>
    </source>
</reference>
<keyword evidence="2" id="KW-0282">Flagellum</keyword>
<feature type="coiled-coil region" evidence="1">
    <location>
        <begin position="44"/>
        <end position="81"/>
    </location>
</feature>
<proteinExistence type="predicted"/>
<dbReference type="Proteomes" id="UP001219518">
    <property type="component" value="Unassembled WGS sequence"/>
</dbReference>
<dbReference type="EMBL" id="JAHWGI010001231">
    <property type="protein sequence ID" value="KAK3925566.1"/>
    <property type="molecule type" value="Genomic_DNA"/>
</dbReference>
<evidence type="ECO:0000313" key="3">
    <source>
        <dbReference type="Proteomes" id="UP001219518"/>
    </source>
</evidence>
<evidence type="ECO:0000256" key="1">
    <source>
        <dbReference type="SAM" id="Coils"/>
    </source>
</evidence>
<keyword evidence="2" id="KW-0966">Cell projection</keyword>